<keyword evidence="1" id="KW-0449">Lipoprotein</keyword>
<dbReference type="Pfam" id="PF11153">
    <property type="entry name" value="DUF2931"/>
    <property type="match status" value="1"/>
</dbReference>
<dbReference type="Proteomes" id="UP000046784">
    <property type="component" value="Unassembled WGS sequence"/>
</dbReference>
<organism evidence="1 2">
    <name type="scientific">Yersinia frederiksenii</name>
    <dbReference type="NCBI Taxonomy" id="29484"/>
    <lineage>
        <taxon>Bacteria</taxon>
        <taxon>Pseudomonadati</taxon>
        <taxon>Pseudomonadota</taxon>
        <taxon>Gammaproteobacteria</taxon>
        <taxon>Enterobacterales</taxon>
        <taxon>Yersiniaceae</taxon>
        <taxon>Yersinia</taxon>
    </lineage>
</organism>
<comment type="caution">
    <text evidence="1">The sequence shown here is derived from an EMBL/GenBank/DDBJ whole genome shotgun (WGS) entry which is preliminary data.</text>
</comment>
<dbReference type="EMBL" id="CGCB01000044">
    <property type="protein sequence ID" value="CFR13947.1"/>
    <property type="molecule type" value="Genomic_DNA"/>
</dbReference>
<dbReference type="AlphaFoldDB" id="A0AAI9ER87"/>
<reference evidence="1 2" key="1">
    <citation type="submission" date="2015-03" db="EMBL/GenBank/DDBJ databases">
        <authorList>
            <consortium name="Pathogen Informatics"/>
            <person name="Murphy D."/>
        </authorList>
    </citation>
    <scope>NUCLEOTIDE SEQUENCE [LARGE SCALE GENOMIC DNA]</scope>
    <source>
        <strain evidence="1 2">3400/83</strain>
    </source>
</reference>
<evidence type="ECO:0000313" key="1">
    <source>
        <dbReference type="EMBL" id="CFR13947.1"/>
    </source>
</evidence>
<name>A0AAI9ER87_YERFR</name>
<protein>
    <submittedName>
        <fullName evidence="1">Lipoprotein</fullName>
    </submittedName>
</protein>
<proteinExistence type="predicted"/>
<dbReference type="PROSITE" id="PS51257">
    <property type="entry name" value="PROKAR_LIPOPROTEIN"/>
    <property type="match status" value="1"/>
</dbReference>
<accession>A0AAI9ER87</accession>
<dbReference type="RefSeq" id="WP_057645534.1">
    <property type="nucleotide sequence ID" value="NZ_CABMMF010000044.1"/>
</dbReference>
<dbReference type="InterPro" id="IPR021326">
    <property type="entry name" value="DUF2931"/>
</dbReference>
<gene>
    <name evidence="1" type="ORF">ERS008524_04077</name>
</gene>
<sequence>MSLTKGIFTFCLLVSLTGCSTGKTQSVAQGDTATYTEFGYKKLPYNEWKFLFIHPNVLPALATQALMVDGAGYKTTYQYVDTTRPSKVSVGRWNEHLGVTQSYYNKGKALPLMLRFCWDSVIDKKSYETLILFKKGTWEQMTTLYTDSYRPDETYYRDTMVIGLAPGGKVSVWLDNLGDPVVPQSDAKITTVSGEKMEMCKGVTKSDFSYGYDQDIKEFIQGKTYPYGDW</sequence>
<evidence type="ECO:0000313" key="2">
    <source>
        <dbReference type="Proteomes" id="UP000046784"/>
    </source>
</evidence>